<evidence type="ECO:0000313" key="2">
    <source>
        <dbReference type="Proteomes" id="UP001054945"/>
    </source>
</evidence>
<protein>
    <submittedName>
        <fullName evidence="1">Uncharacterized protein</fullName>
    </submittedName>
</protein>
<dbReference type="EMBL" id="BPLR01013499">
    <property type="protein sequence ID" value="GIY61676.1"/>
    <property type="molecule type" value="Genomic_DNA"/>
</dbReference>
<evidence type="ECO:0000313" key="1">
    <source>
        <dbReference type="EMBL" id="GIY61676.1"/>
    </source>
</evidence>
<gene>
    <name evidence="1" type="ORF">CEXT_39341</name>
</gene>
<sequence>MTSNRCLCRYRNPMAIHQKNHVTRLPFSPPDVSSRTKGLPLPLRKLTCLSGTVRVNCVYLCATLPAGDPEVFGELHLVHFRDRVNSSQPMLGLQCPHYP</sequence>
<dbReference type="AlphaFoldDB" id="A0AAV4UUV0"/>
<dbReference type="Proteomes" id="UP001054945">
    <property type="component" value="Unassembled WGS sequence"/>
</dbReference>
<name>A0AAV4UUV0_CAEEX</name>
<accession>A0AAV4UUV0</accession>
<organism evidence="1 2">
    <name type="scientific">Caerostris extrusa</name>
    <name type="common">Bark spider</name>
    <name type="synonym">Caerostris bankana</name>
    <dbReference type="NCBI Taxonomy" id="172846"/>
    <lineage>
        <taxon>Eukaryota</taxon>
        <taxon>Metazoa</taxon>
        <taxon>Ecdysozoa</taxon>
        <taxon>Arthropoda</taxon>
        <taxon>Chelicerata</taxon>
        <taxon>Arachnida</taxon>
        <taxon>Araneae</taxon>
        <taxon>Araneomorphae</taxon>
        <taxon>Entelegynae</taxon>
        <taxon>Araneoidea</taxon>
        <taxon>Araneidae</taxon>
        <taxon>Caerostris</taxon>
    </lineage>
</organism>
<proteinExistence type="predicted"/>
<reference evidence="1 2" key="1">
    <citation type="submission" date="2021-06" db="EMBL/GenBank/DDBJ databases">
        <title>Caerostris extrusa draft genome.</title>
        <authorList>
            <person name="Kono N."/>
            <person name="Arakawa K."/>
        </authorList>
    </citation>
    <scope>NUCLEOTIDE SEQUENCE [LARGE SCALE GENOMIC DNA]</scope>
</reference>
<comment type="caution">
    <text evidence="1">The sequence shown here is derived from an EMBL/GenBank/DDBJ whole genome shotgun (WGS) entry which is preliminary data.</text>
</comment>
<keyword evidence="2" id="KW-1185">Reference proteome</keyword>